<evidence type="ECO:0008006" key="5">
    <source>
        <dbReference type="Google" id="ProtNLM"/>
    </source>
</evidence>
<feature type="transmembrane region" description="Helical" evidence="1">
    <location>
        <begin position="193"/>
        <end position="214"/>
    </location>
</feature>
<organism evidence="3 4">
    <name type="scientific">Candidatus Thiomargarita nelsonii</name>
    <dbReference type="NCBI Taxonomy" id="1003181"/>
    <lineage>
        <taxon>Bacteria</taxon>
        <taxon>Pseudomonadati</taxon>
        <taxon>Pseudomonadota</taxon>
        <taxon>Gammaproteobacteria</taxon>
        <taxon>Thiotrichales</taxon>
        <taxon>Thiotrichaceae</taxon>
        <taxon>Thiomargarita</taxon>
    </lineage>
</organism>
<evidence type="ECO:0000256" key="2">
    <source>
        <dbReference type="SAM" id="SignalP"/>
    </source>
</evidence>
<evidence type="ECO:0000313" key="3">
    <source>
        <dbReference type="EMBL" id="KHD05699.1"/>
    </source>
</evidence>
<comment type="caution">
    <text evidence="3">The sequence shown here is derived from an EMBL/GenBank/DDBJ whole genome shotgun (WGS) entry which is preliminary data.</text>
</comment>
<name>A0A0A6P5S2_9GAMM</name>
<dbReference type="EMBL" id="JSZA02000002">
    <property type="protein sequence ID" value="KHD05699.1"/>
    <property type="molecule type" value="Genomic_DNA"/>
</dbReference>
<keyword evidence="1" id="KW-0472">Membrane</keyword>
<proteinExistence type="predicted"/>
<gene>
    <name evidence="3" type="ORF">PN36_00555</name>
</gene>
<evidence type="ECO:0000256" key="1">
    <source>
        <dbReference type="SAM" id="Phobius"/>
    </source>
</evidence>
<accession>A0A0A6P5S2</accession>
<feature type="chain" id="PRO_5002020250" description="Secreted protein" evidence="2">
    <location>
        <begin position="21"/>
        <end position="218"/>
    </location>
</feature>
<dbReference type="Proteomes" id="UP000030428">
    <property type="component" value="Unassembled WGS sequence"/>
</dbReference>
<keyword evidence="1" id="KW-1133">Transmembrane helix</keyword>
<keyword evidence="1" id="KW-0812">Transmembrane</keyword>
<evidence type="ECO:0000313" key="4">
    <source>
        <dbReference type="Proteomes" id="UP000030428"/>
    </source>
</evidence>
<reference evidence="3 4" key="1">
    <citation type="journal article" date="2016" name="Front. Microbiol.">
        <title>Single-Cell (Meta-)Genomics of a Dimorphic Candidatus Thiomargarita nelsonii Reveals Genomic Plasticity.</title>
        <authorList>
            <person name="Flood B.E."/>
            <person name="Fliss P."/>
            <person name="Jones D.S."/>
            <person name="Dick G.J."/>
            <person name="Jain S."/>
            <person name="Kaster A.K."/>
            <person name="Winkel M."/>
            <person name="Mussmann M."/>
            <person name="Bailey J."/>
        </authorList>
    </citation>
    <scope>NUCLEOTIDE SEQUENCE [LARGE SCALE GENOMIC DNA]</scope>
    <source>
        <strain evidence="3">Hydrate Ridge</strain>
    </source>
</reference>
<keyword evidence="2" id="KW-0732">Signal</keyword>
<keyword evidence="4" id="KW-1185">Reference proteome</keyword>
<sequence>MKNYRLPIILWVLFSVNSYAFPNAPLVSNESAFNEVLTLTIQTLKDVLPDLGNIKERHYADVIGEIKGVLVTLKDASEYQDRALKETVFREGLTDLNQSLERAFLLTLRMAEEAIKAQSKTDKNKDLQQARALKTLYKQLTALKRELHLVFNETETASRFEREAAMNLEQLNQEIRVAENARLPFLNNETKDGILKVIGAVVVGVVSFIAGTIFSGSQ</sequence>
<dbReference type="AlphaFoldDB" id="A0A0A6P5S2"/>
<protein>
    <recommendedName>
        <fullName evidence="5">Secreted protein</fullName>
    </recommendedName>
</protein>
<feature type="signal peptide" evidence="2">
    <location>
        <begin position="1"/>
        <end position="20"/>
    </location>
</feature>